<dbReference type="PANTHER" id="PTHR43690:SF18">
    <property type="entry name" value="INSULIN-DEGRADING ENZYME-RELATED"/>
    <property type="match status" value="1"/>
</dbReference>
<dbReference type="GO" id="GO:0005829">
    <property type="term" value="C:cytosol"/>
    <property type="evidence" value="ECO:0007669"/>
    <property type="project" value="TreeGrafter"/>
</dbReference>
<reference evidence="4 5" key="1">
    <citation type="journal article" date="2019" name="Commun. Biol.">
        <title>The bagworm genome reveals a unique fibroin gene that provides high tensile strength.</title>
        <authorList>
            <person name="Kono N."/>
            <person name="Nakamura H."/>
            <person name="Ohtoshi R."/>
            <person name="Tomita M."/>
            <person name="Numata K."/>
            <person name="Arakawa K."/>
        </authorList>
    </citation>
    <scope>NUCLEOTIDE SEQUENCE [LARGE SCALE GENOMIC DNA]</scope>
</reference>
<proteinExistence type="predicted"/>
<feature type="region of interest" description="Disordered" evidence="2">
    <location>
        <begin position="225"/>
        <end position="258"/>
    </location>
</feature>
<dbReference type="EMBL" id="BGZK01001040">
    <property type="protein sequence ID" value="GBP69438.1"/>
    <property type="molecule type" value="Genomic_DNA"/>
</dbReference>
<dbReference type="OrthoDB" id="952271at2759"/>
<dbReference type="GO" id="GO:0005739">
    <property type="term" value="C:mitochondrion"/>
    <property type="evidence" value="ECO:0007669"/>
    <property type="project" value="TreeGrafter"/>
</dbReference>
<keyword evidence="5" id="KW-1185">Reference proteome</keyword>
<dbReference type="InterPro" id="IPR011249">
    <property type="entry name" value="Metalloenz_LuxS/M16"/>
</dbReference>
<evidence type="ECO:0000313" key="4">
    <source>
        <dbReference type="EMBL" id="GBP69438.1"/>
    </source>
</evidence>
<dbReference type="Proteomes" id="UP000299102">
    <property type="component" value="Unassembled WGS sequence"/>
</dbReference>
<accession>A0A4C1Y0N7</accession>
<dbReference type="InterPro" id="IPR050626">
    <property type="entry name" value="Peptidase_M16"/>
</dbReference>
<dbReference type="GO" id="GO:0046872">
    <property type="term" value="F:metal ion binding"/>
    <property type="evidence" value="ECO:0007669"/>
    <property type="project" value="UniProtKB-KW"/>
</dbReference>
<keyword evidence="1" id="KW-0479">Metal-binding</keyword>
<sequence>MRASSAPPRSAGLNCASPEQLGYIVFSGLRRAHGVQGVRVIVQGDRHPQHLDHRIEAFLASMKEYIEKMPEEEFVKHRSALAAKRLERPKQLAAKAMRAWREITSQMYNFDRARVEVEYLDGVTRQQLLDMYQKHISEESPIRQKLSVHVLSTAEGGAGCAATEKDGAVTTSPEDLGHPGRCVIADEVIKSTRPSLSQRGRLKVRVPRSEIREIVGRVLLLRGDEDHGSGGVQDAQPAVPAPRASHRRPAQGRPLQALGRRLCAGGGRRRTNGARLWDDKCAASVECVPVGGLGRPPARHE</sequence>
<dbReference type="SUPFAM" id="SSF63411">
    <property type="entry name" value="LuxS/MPP-like metallohydrolase"/>
    <property type="match status" value="1"/>
</dbReference>
<dbReference type="STRING" id="151549.A0A4C1Y0N7"/>
<evidence type="ECO:0000259" key="3">
    <source>
        <dbReference type="Pfam" id="PF22456"/>
    </source>
</evidence>
<evidence type="ECO:0000256" key="1">
    <source>
        <dbReference type="ARBA" id="ARBA00022723"/>
    </source>
</evidence>
<dbReference type="GO" id="GO:0051603">
    <property type="term" value="P:proteolysis involved in protein catabolic process"/>
    <property type="evidence" value="ECO:0007669"/>
    <property type="project" value="TreeGrafter"/>
</dbReference>
<comment type="caution">
    <text evidence="4">The sequence shown here is derived from an EMBL/GenBank/DDBJ whole genome shotgun (WGS) entry which is preliminary data.</text>
</comment>
<dbReference type="Pfam" id="PF22456">
    <property type="entry name" value="PqqF-like_C_4"/>
    <property type="match status" value="1"/>
</dbReference>
<name>A0A4C1Y0N7_EUMVA</name>
<evidence type="ECO:0000256" key="2">
    <source>
        <dbReference type="SAM" id="MobiDB-lite"/>
    </source>
</evidence>
<organism evidence="4 5">
    <name type="scientific">Eumeta variegata</name>
    <name type="common">Bagworm moth</name>
    <name type="synonym">Eumeta japonica</name>
    <dbReference type="NCBI Taxonomy" id="151549"/>
    <lineage>
        <taxon>Eukaryota</taxon>
        <taxon>Metazoa</taxon>
        <taxon>Ecdysozoa</taxon>
        <taxon>Arthropoda</taxon>
        <taxon>Hexapoda</taxon>
        <taxon>Insecta</taxon>
        <taxon>Pterygota</taxon>
        <taxon>Neoptera</taxon>
        <taxon>Endopterygota</taxon>
        <taxon>Lepidoptera</taxon>
        <taxon>Glossata</taxon>
        <taxon>Ditrysia</taxon>
        <taxon>Tineoidea</taxon>
        <taxon>Psychidae</taxon>
        <taxon>Oiketicinae</taxon>
        <taxon>Eumeta</taxon>
    </lineage>
</organism>
<feature type="domain" description="Coenzyme PQQ synthesis protein F-like C-terminal lobe" evidence="3">
    <location>
        <begin position="19"/>
        <end position="100"/>
    </location>
</feature>
<dbReference type="AlphaFoldDB" id="A0A4C1Y0N7"/>
<dbReference type="Gene3D" id="3.30.830.10">
    <property type="entry name" value="Metalloenzyme, LuxS/M16 peptidase-like"/>
    <property type="match status" value="1"/>
</dbReference>
<evidence type="ECO:0000313" key="5">
    <source>
        <dbReference type="Proteomes" id="UP000299102"/>
    </source>
</evidence>
<dbReference type="GO" id="GO:0043171">
    <property type="term" value="P:peptide catabolic process"/>
    <property type="evidence" value="ECO:0007669"/>
    <property type="project" value="TreeGrafter"/>
</dbReference>
<dbReference type="PANTHER" id="PTHR43690">
    <property type="entry name" value="NARDILYSIN"/>
    <property type="match status" value="1"/>
</dbReference>
<gene>
    <name evidence="4" type="primary">IDE</name>
    <name evidence="4" type="ORF">EVAR_52711_1</name>
</gene>
<dbReference type="GO" id="GO:0004222">
    <property type="term" value="F:metalloendopeptidase activity"/>
    <property type="evidence" value="ECO:0007669"/>
    <property type="project" value="TreeGrafter"/>
</dbReference>
<dbReference type="InterPro" id="IPR054734">
    <property type="entry name" value="PqqF-like_C_4"/>
</dbReference>
<protein>
    <submittedName>
        <fullName evidence="4">Insulin-degrading enzyme</fullName>
    </submittedName>
</protein>